<feature type="compositionally biased region" description="Gly residues" evidence="1">
    <location>
        <begin position="187"/>
        <end position="198"/>
    </location>
</feature>
<gene>
    <name evidence="2" type="ORF">P0O15_03290</name>
</gene>
<evidence type="ECO:0000313" key="3">
    <source>
        <dbReference type="Proteomes" id="UP001220010"/>
    </source>
</evidence>
<comment type="caution">
    <text evidence="2">The sequence shown here is derived from an EMBL/GenBank/DDBJ whole genome shotgun (WGS) entry which is preliminary data.</text>
</comment>
<dbReference type="EMBL" id="JARFPK010000009">
    <property type="protein sequence ID" value="MDF0590199.1"/>
    <property type="molecule type" value="Genomic_DNA"/>
</dbReference>
<evidence type="ECO:0000313" key="2">
    <source>
        <dbReference type="EMBL" id="MDF0590199.1"/>
    </source>
</evidence>
<sequence length="198" mass="21226">MTTAFSSPAEATLGHGRPFPEIRAPPTDQGEWLPPGGPLRAEGMALRRGNAYFLHIWLVDTKRIPPALARDLLKENRSLDEIREEIGKSGGRTTRGGVILGDDRYAMARINQTFDENCSVLDADLVEFADMMKIPAGRSIGHINIRICEEEGLWSGDGNLTINERGGVASYGLKILPGPAGADPAGRPGGVPGGEEDP</sequence>
<evidence type="ECO:0000256" key="1">
    <source>
        <dbReference type="SAM" id="MobiDB-lite"/>
    </source>
</evidence>
<keyword evidence="3" id="KW-1185">Reference proteome</keyword>
<name>A0ABT5X672_9EURY</name>
<feature type="region of interest" description="Disordered" evidence="1">
    <location>
        <begin position="179"/>
        <end position="198"/>
    </location>
</feature>
<organism evidence="2 3">
    <name type="scientific">Candidatus Methanocrinis natronophilus</name>
    <dbReference type="NCBI Taxonomy" id="3033396"/>
    <lineage>
        <taxon>Archaea</taxon>
        <taxon>Methanobacteriati</taxon>
        <taxon>Methanobacteriota</taxon>
        <taxon>Stenosarchaea group</taxon>
        <taxon>Methanomicrobia</taxon>
        <taxon>Methanotrichales</taxon>
        <taxon>Methanotrichaceae</taxon>
        <taxon>Methanocrinis</taxon>
    </lineage>
</organism>
<proteinExistence type="predicted"/>
<protein>
    <submittedName>
        <fullName evidence="2">Uncharacterized protein</fullName>
    </submittedName>
</protein>
<feature type="region of interest" description="Disordered" evidence="1">
    <location>
        <begin position="1"/>
        <end position="37"/>
    </location>
</feature>
<reference evidence="2 3" key="1">
    <citation type="submission" date="2023-03" db="EMBL/GenBank/DDBJ databases">
        <title>WGS of Methanotrichaceae archaeon Mx.</title>
        <authorList>
            <person name="Sorokin D.Y."/>
            <person name="Merkel A.Y."/>
        </authorList>
    </citation>
    <scope>NUCLEOTIDE SEQUENCE [LARGE SCALE GENOMIC DNA]</scope>
    <source>
        <strain evidence="2 3">Mx</strain>
    </source>
</reference>
<dbReference type="Proteomes" id="UP001220010">
    <property type="component" value="Unassembled WGS sequence"/>
</dbReference>
<accession>A0ABT5X672</accession>